<dbReference type="Proteomes" id="UP001165561">
    <property type="component" value="Unassembled WGS sequence"/>
</dbReference>
<sequence>MTDNLGATETRNLTFGTDESTGQSTDRYTYSIPAVDTYGKQWIEYSVVASDGLQETTLGPVRVDLVDGEPDPVRLQPADGQVVTGETRVTGTTEADPAALDLTVDGESFPDTTSSLETSPVFALEATSTDAFFRNGITVHGEELVIFDQGFYDRVETVDAEVPVESIVEGEPLTITVTAGTKAWPEPDVNENNDDFSAQNLRLALPDGRVLRPDICTTAAEVDGSVTEHTAVDCPDPDTAIRFSDANLVEFEATFDIPADAFDSRVATWDTTGVDDGEHTLAATDGIDSAASTVQVDNTAPVIETDLVDGEFYRGDITVDATATDAIAGLEELTATFDREPVTLPLTTSSLELEPGEHTVTFTARDTVGNAVTESLTFESADEAPSVDLQSPVDGAQVEGTSARLEASASSPEDDALDLSFREGVALAPGDDGLTVSEGTTTDALAGASAAEREVTVLDGADLEALLGTDGVEVETTGETMLPYQLYTVDVPTDAGDDARVRVDWSGRANAEAKVVMYVLATDGTWERVDDHVTTDSADTEFTLDATVPVADHAVDGEVTVLVQHSEGFAAGNLSERTDDVTAYNADATPREDYDFTIAIETDTQYYNETDDYYPHQLAMHEFM</sequence>
<organism evidence="2 3">
    <name type="scientific">Georgenia halotolerans</name>
    <dbReference type="NCBI Taxonomy" id="3028317"/>
    <lineage>
        <taxon>Bacteria</taxon>
        <taxon>Bacillati</taxon>
        <taxon>Actinomycetota</taxon>
        <taxon>Actinomycetes</taxon>
        <taxon>Micrococcales</taxon>
        <taxon>Bogoriellaceae</taxon>
        <taxon>Georgenia</taxon>
    </lineage>
</organism>
<feature type="non-terminal residue" evidence="2">
    <location>
        <position position="624"/>
    </location>
</feature>
<keyword evidence="3" id="KW-1185">Reference proteome</keyword>
<name>A0ABT5TUK5_9MICO</name>
<feature type="non-terminal residue" evidence="2">
    <location>
        <position position="1"/>
    </location>
</feature>
<dbReference type="EMBL" id="JARACI010000640">
    <property type="protein sequence ID" value="MDD9205748.1"/>
    <property type="molecule type" value="Genomic_DNA"/>
</dbReference>
<accession>A0ABT5TUK5</accession>
<proteinExistence type="predicted"/>
<protein>
    <submittedName>
        <fullName evidence="2">Uncharacterized protein</fullName>
    </submittedName>
</protein>
<comment type="caution">
    <text evidence="2">The sequence shown here is derived from an EMBL/GenBank/DDBJ whole genome shotgun (WGS) entry which is preliminary data.</text>
</comment>
<feature type="region of interest" description="Disordered" evidence="1">
    <location>
        <begin position="1"/>
        <end position="23"/>
    </location>
</feature>
<gene>
    <name evidence="2" type="ORF">PU560_04605</name>
</gene>
<evidence type="ECO:0000313" key="2">
    <source>
        <dbReference type="EMBL" id="MDD9205748.1"/>
    </source>
</evidence>
<evidence type="ECO:0000313" key="3">
    <source>
        <dbReference type="Proteomes" id="UP001165561"/>
    </source>
</evidence>
<reference evidence="2" key="1">
    <citation type="submission" date="2023-02" db="EMBL/GenBank/DDBJ databases">
        <title>Georgenia sp.10Sc9-8, isolated from a soil sample collected from the Taklamakan desert.</title>
        <authorList>
            <person name="Liu S."/>
        </authorList>
    </citation>
    <scope>NUCLEOTIDE SEQUENCE</scope>
    <source>
        <strain evidence="2">10Sc9-8</strain>
    </source>
</reference>
<evidence type="ECO:0000256" key="1">
    <source>
        <dbReference type="SAM" id="MobiDB-lite"/>
    </source>
</evidence>